<dbReference type="PANTHER" id="PTHR32309:SF13">
    <property type="entry name" value="FERRIC ENTEROBACTIN TRANSPORT PROTEIN FEPE"/>
    <property type="match status" value="1"/>
</dbReference>
<evidence type="ECO:0000256" key="3">
    <source>
        <dbReference type="ARBA" id="ARBA00022692"/>
    </source>
</evidence>
<dbReference type="InterPro" id="IPR003856">
    <property type="entry name" value="LPS_length_determ_N"/>
</dbReference>
<gene>
    <name evidence="8" type="primary">fepE</name>
    <name evidence="8" type="ORF">GHC21_04290</name>
</gene>
<dbReference type="Gene3D" id="1.10.287.210">
    <property type="match status" value="1"/>
</dbReference>
<keyword evidence="9" id="KW-1185">Reference proteome</keyword>
<evidence type="ECO:0000256" key="4">
    <source>
        <dbReference type="ARBA" id="ARBA00022989"/>
    </source>
</evidence>
<protein>
    <submittedName>
        <fullName evidence="8">LPS O-antigen length regulator</fullName>
    </submittedName>
</protein>
<comment type="subcellular location">
    <subcellularLocation>
        <location evidence="1">Cell membrane</location>
        <topology evidence="1">Multi-pass membrane protein</topology>
    </subcellularLocation>
</comment>
<reference evidence="8 9" key="1">
    <citation type="submission" date="2019-10" db="EMBL/GenBank/DDBJ databases">
        <title>Complete genome sequencing of drug resistant plasmids in Kluyvera intermedia.</title>
        <authorList>
            <person name="Ke C."/>
            <person name="Jian S."/>
        </authorList>
    </citation>
    <scope>NUCLEOTIDE SEQUENCE [LARGE SCALE GENOMIC DNA]</scope>
    <source>
        <strain evidence="8 9">N2-1</strain>
    </source>
</reference>
<keyword evidence="3 6" id="KW-0812">Transmembrane</keyword>
<dbReference type="PANTHER" id="PTHR32309">
    <property type="entry name" value="TYROSINE-PROTEIN KINASE"/>
    <property type="match status" value="1"/>
</dbReference>
<dbReference type="SUPFAM" id="SSF160355">
    <property type="entry name" value="Bacterial polysaccharide co-polymerase-like"/>
    <property type="match status" value="1"/>
</dbReference>
<organism evidence="8 9">
    <name type="scientific">Kluyvera intermedia</name>
    <name type="common">Enterobacter intermedius</name>
    <dbReference type="NCBI Taxonomy" id="61648"/>
    <lineage>
        <taxon>Bacteria</taxon>
        <taxon>Pseudomonadati</taxon>
        <taxon>Pseudomonadota</taxon>
        <taxon>Gammaproteobacteria</taxon>
        <taxon>Enterobacterales</taxon>
        <taxon>Enterobacteriaceae</taxon>
        <taxon>Kluyvera</taxon>
    </lineage>
</organism>
<dbReference type="InterPro" id="IPR050445">
    <property type="entry name" value="Bact_polysacc_biosynth/exp"/>
</dbReference>
<evidence type="ECO:0000256" key="5">
    <source>
        <dbReference type="ARBA" id="ARBA00023136"/>
    </source>
</evidence>
<feature type="domain" description="Polysaccharide chain length determinant N-terminal" evidence="7">
    <location>
        <begin position="23"/>
        <end position="114"/>
    </location>
</feature>
<evidence type="ECO:0000256" key="2">
    <source>
        <dbReference type="ARBA" id="ARBA00022475"/>
    </source>
</evidence>
<sequence length="358" mass="39760">MSMEPVLPHPAPLRNLPMVASNDEIDLRLLLLQLWQDKKTVMAFVVVAAILSLVLAFMLPQKWTSKAVLAVPESIQVDNLEHAIIQVRALGVDIKGNRGDIFNLFIKKLSSQSQFEDWLRSSGMVDDSTDPVTLHREIVRMAESLTVVNNADPKKANEQLPYVSWTLSFTGSEQEQAQKILNGYLDFISLQVRKEVLETLRSSIDKTIRNGKESLELDRTHLENARNILIQRLKYSLSIANAAGIQKPLYSQGMAVKDDPDFSISLGAAGIAEKLKIESSLKDVSDLNSDLQNREYTLKKLQALSIPDVDFMPVAYQLSPTLPLKKDGPGKALILVLGCMLGGFLGCGYVLAKRMFKA</sequence>
<accession>A0ABX6DY38</accession>
<evidence type="ECO:0000313" key="9">
    <source>
        <dbReference type="Proteomes" id="UP000344450"/>
    </source>
</evidence>
<keyword evidence="4 6" id="KW-1133">Transmembrane helix</keyword>
<feature type="transmembrane region" description="Helical" evidence="6">
    <location>
        <begin position="41"/>
        <end position="59"/>
    </location>
</feature>
<proteinExistence type="predicted"/>
<name>A0ABX6DY38_KLUIN</name>
<evidence type="ECO:0000256" key="1">
    <source>
        <dbReference type="ARBA" id="ARBA00004651"/>
    </source>
</evidence>
<evidence type="ECO:0000256" key="6">
    <source>
        <dbReference type="SAM" id="Phobius"/>
    </source>
</evidence>
<dbReference type="Gene3D" id="3.30.1890.10">
    <property type="entry name" value="FepE-like"/>
    <property type="match status" value="1"/>
</dbReference>
<dbReference type="Pfam" id="PF02706">
    <property type="entry name" value="Wzz"/>
    <property type="match status" value="1"/>
</dbReference>
<keyword evidence="2" id="KW-1003">Cell membrane</keyword>
<dbReference type="EMBL" id="CP045845">
    <property type="protein sequence ID" value="QGH32156.1"/>
    <property type="molecule type" value="Genomic_DNA"/>
</dbReference>
<dbReference type="NCBIfam" id="NF007699">
    <property type="entry name" value="PRK10381.1"/>
    <property type="match status" value="1"/>
</dbReference>
<evidence type="ECO:0000259" key="7">
    <source>
        <dbReference type="Pfam" id="PF02706"/>
    </source>
</evidence>
<feature type="transmembrane region" description="Helical" evidence="6">
    <location>
        <begin position="332"/>
        <end position="352"/>
    </location>
</feature>
<evidence type="ECO:0000313" key="8">
    <source>
        <dbReference type="EMBL" id="QGH32156.1"/>
    </source>
</evidence>
<keyword evidence="5 6" id="KW-0472">Membrane</keyword>
<dbReference type="Proteomes" id="UP000344450">
    <property type="component" value="Chromosome"/>
</dbReference>